<reference evidence="2" key="1">
    <citation type="submission" date="2021-07" db="EMBL/GenBank/DDBJ databases">
        <authorList>
            <person name="Fernandez M."/>
            <person name="Pereira P."/>
            <person name="Torres Tejerizo G.A."/>
            <person name="Gonzalez P."/>
            <person name="Agostini E."/>
        </authorList>
    </citation>
    <scope>NUCLEOTIDE SEQUENCE</scope>
    <source>
        <strain evidence="2">SFC 500-1A</strain>
    </source>
</reference>
<sequence>MNYINTVLLSVICFLVICIFLLDISFNISWEASITDWLSVIIYACTFGTAIWAAITAKNALNENKRMANDNRRLVDAQTEPFVDIKLEIMPESVNWVRLKIQNLGLSSAFNIKFTIKDIDLQNNISKIIINKFFEISFMRHGLNYLSKSDFRYTGFINLLERNRQRGFTLNDFLGTEFTVKITFEDINKKQYQSEFLLAMNELIGIYRIGKSFEEQLIGQMKNIDHTLMMIVDEHKIFNNQYEKTQSGWTESDLKFKLSKIKAIRKRDEYLGRTSREKLYEKPEKKQSINQIRRQMK</sequence>
<protein>
    <submittedName>
        <fullName evidence="2">Uncharacterized protein</fullName>
    </submittedName>
</protein>
<keyword evidence="1" id="KW-1133">Transmembrane helix</keyword>
<feature type="transmembrane region" description="Helical" evidence="1">
    <location>
        <begin position="40"/>
        <end position="57"/>
    </location>
</feature>
<keyword evidence="1" id="KW-0472">Membrane</keyword>
<feature type="transmembrane region" description="Helical" evidence="1">
    <location>
        <begin position="7"/>
        <end position="28"/>
    </location>
</feature>
<evidence type="ECO:0000256" key="1">
    <source>
        <dbReference type="SAM" id="Phobius"/>
    </source>
</evidence>
<accession>A0A8X8GKD2</accession>
<gene>
    <name evidence="2" type="ORF">KW868_16225</name>
</gene>
<keyword evidence="1" id="KW-0812">Transmembrane</keyword>
<comment type="caution">
    <text evidence="2">The sequence shown here is derived from an EMBL/GenBank/DDBJ whole genome shotgun (WGS) entry which is preliminary data.</text>
</comment>
<organism evidence="2 3">
    <name type="scientific">Acinetobacter guillouiae</name>
    <name type="common">Acinetobacter genomosp. 11</name>
    <dbReference type="NCBI Taxonomy" id="106649"/>
    <lineage>
        <taxon>Bacteria</taxon>
        <taxon>Pseudomonadati</taxon>
        <taxon>Pseudomonadota</taxon>
        <taxon>Gammaproteobacteria</taxon>
        <taxon>Moraxellales</taxon>
        <taxon>Moraxellaceae</taxon>
        <taxon>Acinetobacter</taxon>
    </lineage>
</organism>
<proteinExistence type="predicted"/>
<dbReference type="Proteomes" id="UP000887320">
    <property type="component" value="Unassembled WGS sequence"/>
</dbReference>
<name>A0A8X8GKD2_ACIGI</name>
<evidence type="ECO:0000313" key="3">
    <source>
        <dbReference type="Proteomes" id="UP000887320"/>
    </source>
</evidence>
<dbReference type="AlphaFoldDB" id="A0A8X8GKD2"/>
<evidence type="ECO:0000313" key="2">
    <source>
        <dbReference type="EMBL" id="MCF0265995.1"/>
    </source>
</evidence>
<dbReference type="RefSeq" id="WP_234623956.1">
    <property type="nucleotide sequence ID" value="NZ_JAHWXT010000006.1"/>
</dbReference>
<dbReference type="EMBL" id="JAHWXT010000006">
    <property type="protein sequence ID" value="MCF0265995.1"/>
    <property type="molecule type" value="Genomic_DNA"/>
</dbReference>